<evidence type="ECO:0000313" key="2">
    <source>
        <dbReference type="EMBL" id="TPG51956.1"/>
    </source>
</evidence>
<organism evidence="2 3">
    <name type="scientific">Sphingomonas glacialis</name>
    <dbReference type="NCBI Taxonomy" id="658225"/>
    <lineage>
        <taxon>Bacteria</taxon>
        <taxon>Pseudomonadati</taxon>
        <taxon>Pseudomonadota</taxon>
        <taxon>Alphaproteobacteria</taxon>
        <taxon>Sphingomonadales</taxon>
        <taxon>Sphingomonadaceae</taxon>
        <taxon>Sphingomonas</taxon>
    </lineage>
</organism>
<feature type="domain" description="EAL" evidence="1">
    <location>
        <begin position="7"/>
        <end position="262"/>
    </location>
</feature>
<dbReference type="EMBL" id="RCZC01000004">
    <property type="protein sequence ID" value="TPG51956.1"/>
    <property type="molecule type" value="Genomic_DNA"/>
</dbReference>
<evidence type="ECO:0000259" key="1">
    <source>
        <dbReference type="PROSITE" id="PS50883"/>
    </source>
</evidence>
<proteinExistence type="predicted"/>
<dbReference type="AlphaFoldDB" id="A0A502FS28"/>
<keyword evidence="3" id="KW-1185">Reference proteome</keyword>
<dbReference type="Gene3D" id="3.20.20.450">
    <property type="entry name" value="EAL domain"/>
    <property type="match status" value="1"/>
</dbReference>
<dbReference type="CDD" id="cd01948">
    <property type="entry name" value="EAL"/>
    <property type="match status" value="1"/>
</dbReference>
<dbReference type="Pfam" id="PF00563">
    <property type="entry name" value="EAL"/>
    <property type="match status" value="1"/>
</dbReference>
<name>A0A502FS28_9SPHN</name>
<dbReference type="PANTHER" id="PTHR33121">
    <property type="entry name" value="CYCLIC DI-GMP PHOSPHODIESTERASE PDEF"/>
    <property type="match status" value="1"/>
</dbReference>
<dbReference type="GO" id="GO:0071111">
    <property type="term" value="F:cyclic-guanylate-specific phosphodiesterase activity"/>
    <property type="evidence" value="ECO:0007669"/>
    <property type="project" value="InterPro"/>
</dbReference>
<sequence length="262" mass="28063">MKYSPIDAVGATSLPAAANCTGCRSGRPLKIGITMAFQPIVDIATGSVFAYEALVRGIEGQSAAEVIAGVEPEMLYKFDQTCRVKAIELAGGLFVPDGDAKLSINFMPNAVYEPNACIRASLAAARRVGFDPARLMFEFTEDERMRDVGHVRSIIDAYRERGFTTAIDDFGAGYAGLGLLADLRPDMLKLDMALIRGIDASQPRQVIVAAVVRMAEALGIRCIAEGIQTAAELQALKTIGIRLCQGYLLARPAVEALPPVRV</sequence>
<dbReference type="SUPFAM" id="SSF141868">
    <property type="entry name" value="EAL domain-like"/>
    <property type="match status" value="1"/>
</dbReference>
<protein>
    <submittedName>
        <fullName evidence="2">EAL domain-containing protein</fullName>
    </submittedName>
</protein>
<dbReference type="InterPro" id="IPR035919">
    <property type="entry name" value="EAL_sf"/>
</dbReference>
<dbReference type="SMART" id="SM00052">
    <property type="entry name" value="EAL"/>
    <property type="match status" value="1"/>
</dbReference>
<evidence type="ECO:0000313" key="3">
    <source>
        <dbReference type="Proteomes" id="UP000319931"/>
    </source>
</evidence>
<dbReference type="PROSITE" id="PS50883">
    <property type="entry name" value="EAL"/>
    <property type="match status" value="1"/>
</dbReference>
<gene>
    <name evidence="2" type="ORF">EAH76_14560</name>
</gene>
<reference evidence="2 3" key="1">
    <citation type="journal article" date="2019" name="Environ. Microbiol.">
        <title>Species interactions and distinct microbial communities in high Arctic permafrost affected cryosols are associated with the CH4 and CO2 gas fluxes.</title>
        <authorList>
            <person name="Altshuler I."/>
            <person name="Hamel J."/>
            <person name="Turney S."/>
            <person name="Magnuson E."/>
            <person name="Levesque R."/>
            <person name="Greer C."/>
            <person name="Whyte L.G."/>
        </authorList>
    </citation>
    <scope>NUCLEOTIDE SEQUENCE [LARGE SCALE GENOMIC DNA]</scope>
    <source>
        <strain evidence="2 3">E6.1</strain>
    </source>
</reference>
<accession>A0A502FS28</accession>
<dbReference type="Proteomes" id="UP000319931">
    <property type="component" value="Unassembled WGS sequence"/>
</dbReference>
<dbReference type="InterPro" id="IPR050706">
    <property type="entry name" value="Cyclic-di-GMP_PDE-like"/>
</dbReference>
<dbReference type="OrthoDB" id="1673646at2"/>
<dbReference type="PANTHER" id="PTHR33121:SF15">
    <property type="entry name" value="BLUE LIGHT- AND TEMPERATURE-REGULATED ANTIREPRESSOR BLUF"/>
    <property type="match status" value="1"/>
</dbReference>
<comment type="caution">
    <text evidence="2">The sequence shown here is derived from an EMBL/GenBank/DDBJ whole genome shotgun (WGS) entry which is preliminary data.</text>
</comment>
<dbReference type="InterPro" id="IPR001633">
    <property type="entry name" value="EAL_dom"/>
</dbReference>